<name>A0A9W6V2D0_9ACTN</name>
<organism evidence="2 3">
    <name type="scientific">Kitasatospora phosalacinea</name>
    <dbReference type="NCBI Taxonomy" id="2065"/>
    <lineage>
        <taxon>Bacteria</taxon>
        <taxon>Bacillati</taxon>
        <taxon>Actinomycetota</taxon>
        <taxon>Actinomycetes</taxon>
        <taxon>Kitasatosporales</taxon>
        <taxon>Streptomycetaceae</taxon>
        <taxon>Kitasatospora</taxon>
    </lineage>
</organism>
<accession>A0A9W6V2D0</accession>
<proteinExistence type="predicted"/>
<feature type="compositionally biased region" description="Basic and acidic residues" evidence="1">
    <location>
        <begin position="126"/>
        <end position="145"/>
    </location>
</feature>
<protein>
    <submittedName>
        <fullName evidence="2">Uncharacterized protein</fullName>
    </submittedName>
</protein>
<sequence length="188" mass="20671">MDGMMWTTDAMHVAYCQYFLYGPELPDGWDAHALDRLFHGNGVAAGCPDHLTVLCGTHTGLIRLGVGRCAQRPPEPGPEWESVVELSLHSSGELRLRAWDGVDVDGPGNLAHAGPGWYRVRVQTRGRDRGREADTAARPVEEHRLTLWPAPPAPDAVLRVGDLTGRRHHDPRRPAPQPIRPPAARRAA</sequence>
<evidence type="ECO:0000313" key="3">
    <source>
        <dbReference type="Proteomes" id="UP001165041"/>
    </source>
</evidence>
<gene>
    <name evidence="2" type="ORF">Kpho02_48400</name>
</gene>
<feature type="region of interest" description="Disordered" evidence="1">
    <location>
        <begin position="126"/>
        <end position="188"/>
    </location>
</feature>
<dbReference type="EMBL" id="BSSA01000018">
    <property type="protein sequence ID" value="GLW72541.1"/>
    <property type="molecule type" value="Genomic_DNA"/>
</dbReference>
<dbReference type="Proteomes" id="UP001165041">
    <property type="component" value="Unassembled WGS sequence"/>
</dbReference>
<reference evidence="2" key="1">
    <citation type="submission" date="2023-02" db="EMBL/GenBank/DDBJ databases">
        <title>Kitasatospora phosalacinea NBRC 14627.</title>
        <authorList>
            <person name="Ichikawa N."/>
            <person name="Sato H."/>
            <person name="Tonouchi N."/>
        </authorList>
    </citation>
    <scope>NUCLEOTIDE SEQUENCE</scope>
    <source>
        <strain evidence="2">NBRC 14627</strain>
    </source>
</reference>
<evidence type="ECO:0000256" key="1">
    <source>
        <dbReference type="SAM" id="MobiDB-lite"/>
    </source>
</evidence>
<comment type="caution">
    <text evidence="2">The sequence shown here is derived from an EMBL/GenBank/DDBJ whole genome shotgun (WGS) entry which is preliminary data.</text>
</comment>
<evidence type="ECO:0000313" key="2">
    <source>
        <dbReference type="EMBL" id="GLW72541.1"/>
    </source>
</evidence>
<dbReference type="AlphaFoldDB" id="A0A9W6V2D0"/>